<feature type="domain" description="VWFA" evidence="2">
    <location>
        <begin position="1"/>
        <end position="163"/>
    </location>
</feature>
<reference evidence="3 4" key="2">
    <citation type="submission" date="2018-11" db="EMBL/GenBank/DDBJ databases">
        <authorList>
            <consortium name="Pathogen Informatics"/>
        </authorList>
    </citation>
    <scope>NUCLEOTIDE SEQUENCE [LARGE SCALE GENOMIC DNA]</scope>
</reference>
<dbReference type="EMBL" id="UYYF01000072">
    <property type="protein sequence ID" value="VDM95937.1"/>
    <property type="molecule type" value="Genomic_DNA"/>
</dbReference>
<keyword evidence="1" id="KW-1133">Transmembrane helix</keyword>
<dbReference type="AlphaFoldDB" id="A0A0N5CL35"/>
<evidence type="ECO:0000313" key="3">
    <source>
        <dbReference type="EMBL" id="VDM95937.1"/>
    </source>
</evidence>
<name>A0A0N5CL35_THECL</name>
<dbReference type="InterPro" id="IPR036465">
    <property type="entry name" value="vWFA_dom_sf"/>
</dbReference>
<evidence type="ECO:0000256" key="1">
    <source>
        <dbReference type="SAM" id="Phobius"/>
    </source>
</evidence>
<reference evidence="5" key="1">
    <citation type="submission" date="2017-02" db="UniProtKB">
        <authorList>
            <consortium name="WormBaseParasite"/>
        </authorList>
    </citation>
    <scope>IDENTIFICATION</scope>
</reference>
<evidence type="ECO:0000259" key="2">
    <source>
        <dbReference type="PROSITE" id="PS50234"/>
    </source>
</evidence>
<dbReference type="Gene3D" id="3.40.50.410">
    <property type="entry name" value="von Willebrand factor, type A domain"/>
    <property type="match status" value="2"/>
</dbReference>
<dbReference type="OrthoDB" id="6132182at2759"/>
<proteinExistence type="predicted"/>
<sequence>MQHVNWTTQIINALMSDTDQLHVALIQYTETPTVEFSLGTYQNAHEIIDHIMAIQFQSGGTQTGKALLTAKAELFSEEKGARPNARKIIVLFTDGLSTDDPIKHAHELREIGNVQIFVVSVGSDGFESEMNRIAGTTSNVFGFANFFLPQEFLRLLEALKFEVEEADNCMLELNLEASTTTVRTESVTQAELSPSIHLKTHTFTVAQLKSQDLLTNNTLLKHKIEKNPEKNVPLSEHFLLHLCRRNTQIILFTNRSIALQITFLFFVVWLRPLQYNFLISCITTINLRFTTASHISTKTIPKLRKPFPVGSIERSQEHKICLSISSGQCPREILFIVDSSGSVQRIYDQQKDYILSLLNELVALVQFAGSSHQKVEWTFDTYNNARQIEEALAQVRHFTGTTYIGRALEASINVLGTRRRGTPTIVILMSDGFSQDDASKPAEEIRQMSKVDFYAVSMSKLNNFEYLAKLTDDPSKVYIGQRGEDLKQELIKTIRCRT</sequence>
<dbReference type="SUPFAM" id="SSF53300">
    <property type="entry name" value="vWA-like"/>
    <property type="match status" value="2"/>
</dbReference>
<dbReference type="InterPro" id="IPR050525">
    <property type="entry name" value="ECM_Assembly_Org"/>
</dbReference>
<protein>
    <submittedName>
        <fullName evidence="5">VWFA domain-containing protein</fullName>
    </submittedName>
</protein>
<evidence type="ECO:0000313" key="4">
    <source>
        <dbReference type="Proteomes" id="UP000276776"/>
    </source>
</evidence>
<gene>
    <name evidence="3" type="ORF">TCLT_LOCUS811</name>
</gene>
<feature type="domain" description="VWFA" evidence="2">
    <location>
        <begin position="332"/>
        <end position="494"/>
    </location>
</feature>
<keyword evidence="1" id="KW-0812">Transmembrane</keyword>
<dbReference type="Proteomes" id="UP000276776">
    <property type="component" value="Unassembled WGS sequence"/>
</dbReference>
<dbReference type="Pfam" id="PF00092">
    <property type="entry name" value="VWA"/>
    <property type="match status" value="2"/>
</dbReference>
<organism evidence="5">
    <name type="scientific">Thelazia callipaeda</name>
    <name type="common">Oriental eyeworm</name>
    <name type="synonym">Parasitic nematode</name>
    <dbReference type="NCBI Taxonomy" id="103827"/>
    <lineage>
        <taxon>Eukaryota</taxon>
        <taxon>Metazoa</taxon>
        <taxon>Ecdysozoa</taxon>
        <taxon>Nematoda</taxon>
        <taxon>Chromadorea</taxon>
        <taxon>Rhabditida</taxon>
        <taxon>Spirurina</taxon>
        <taxon>Spiruromorpha</taxon>
        <taxon>Thelazioidea</taxon>
        <taxon>Thelaziidae</taxon>
        <taxon>Thelazia</taxon>
    </lineage>
</organism>
<evidence type="ECO:0000313" key="5">
    <source>
        <dbReference type="WBParaSite" id="TCLT_0000081001-mRNA-1"/>
    </source>
</evidence>
<dbReference type="WBParaSite" id="TCLT_0000081001-mRNA-1">
    <property type="protein sequence ID" value="TCLT_0000081001-mRNA-1"/>
    <property type="gene ID" value="TCLT_0000081001"/>
</dbReference>
<dbReference type="InterPro" id="IPR002035">
    <property type="entry name" value="VWF_A"/>
</dbReference>
<dbReference type="PANTHER" id="PTHR24020">
    <property type="entry name" value="COLLAGEN ALPHA"/>
    <property type="match status" value="1"/>
</dbReference>
<keyword evidence="4" id="KW-1185">Reference proteome</keyword>
<keyword evidence="1" id="KW-0472">Membrane</keyword>
<dbReference type="SMART" id="SM00327">
    <property type="entry name" value="VWA"/>
    <property type="match status" value="2"/>
</dbReference>
<feature type="transmembrane region" description="Helical" evidence="1">
    <location>
        <begin position="249"/>
        <end position="270"/>
    </location>
</feature>
<dbReference type="OMA" id="FAGPHIQ"/>
<accession>A0A0N5CL35</accession>
<dbReference type="PANTHER" id="PTHR24020:SF84">
    <property type="entry name" value="VWFA DOMAIN-CONTAINING PROTEIN"/>
    <property type="match status" value="1"/>
</dbReference>
<dbReference type="PROSITE" id="PS50234">
    <property type="entry name" value="VWFA"/>
    <property type="match status" value="2"/>
</dbReference>
<dbReference type="STRING" id="103827.A0A0N5CL35"/>